<dbReference type="AlphaFoldDB" id="A0A2V1E5C5"/>
<evidence type="ECO:0000313" key="4">
    <source>
        <dbReference type="Proteomes" id="UP000244855"/>
    </source>
</evidence>
<evidence type="ECO:0000256" key="1">
    <source>
        <dbReference type="SAM" id="Phobius"/>
    </source>
</evidence>
<gene>
    <name evidence="3" type="ORF">DM02DRAFT_610479</name>
</gene>
<reference evidence="3 4" key="1">
    <citation type="journal article" date="2018" name="Sci. Rep.">
        <title>Comparative genomics provides insights into the lifestyle and reveals functional heterogeneity of dark septate endophytic fungi.</title>
        <authorList>
            <person name="Knapp D.G."/>
            <person name="Nemeth J.B."/>
            <person name="Barry K."/>
            <person name="Hainaut M."/>
            <person name="Henrissat B."/>
            <person name="Johnson J."/>
            <person name="Kuo A."/>
            <person name="Lim J.H.P."/>
            <person name="Lipzen A."/>
            <person name="Nolan M."/>
            <person name="Ohm R.A."/>
            <person name="Tamas L."/>
            <person name="Grigoriev I.V."/>
            <person name="Spatafora J.W."/>
            <person name="Nagy L.G."/>
            <person name="Kovacs G.M."/>
        </authorList>
    </citation>
    <scope>NUCLEOTIDE SEQUENCE [LARGE SCALE GENOMIC DNA]</scope>
    <source>
        <strain evidence="3 4">DSE2036</strain>
    </source>
</reference>
<dbReference type="OrthoDB" id="3931847at2759"/>
<keyword evidence="1" id="KW-1133">Transmembrane helix</keyword>
<dbReference type="Proteomes" id="UP000244855">
    <property type="component" value="Unassembled WGS sequence"/>
</dbReference>
<feature type="signal peptide" evidence="2">
    <location>
        <begin position="1"/>
        <end position="21"/>
    </location>
</feature>
<keyword evidence="1" id="KW-0812">Transmembrane</keyword>
<sequence>MQYLSLLSILLLTSTPHLTHAWSPSDHTCKTSSLCLTSFQWCNPQGRDCGSPPPNVYPSAESGRLPSLIWEREYEVTWNMKLMGSAVTIQWTMQNAAEINEGGGNGTRHRDWNNYPLSREVVWEYNMTSVDSKYTFRPSADMFPNPLAPNINASTARQLALGQTQLMIMQRRFMDSTRDVTNDTLNRIPNDDLSDRSQEFYVSSQFLAEAVKYAQDREIKAWRTKLGLGVGLGVGLTWIVVGCAWCFRRRRNSRQVGKGGRASENNI</sequence>
<proteinExistence type="predicted"/>
<keyword evidence="1" id="KW-0472">Membrane</keyword>
<keyword evidence="4" id="KW-1185">Reference proteome</keyword>
<name>A0A2V1E5C5_9PLEO</name>
<feature type="transmembrane region" description="Helical" evidence="1">
    <location>
        <begin position="226"/>
        <end position="247"/>
    </location>
</feature>
<feature type="chain" id="PRO_5016063992" evidence="2">
    <location>
        <begin position="22"/>
        <end position="267"/>
    </location>
</feature>
<dbReference type="EMBL" id="KZ805312">
    <property type="protein sequence ID" value="PVI05788.1"/>
    <property type="molecule type" value="Genomic_DNA"/>
</dbReference>
<evidence type="ECO:0000313" key="3">
    <source>
        <dbReference type="EMBL" id="PVI05788.1"/>
    </source>
</evidence>
<protein>
    <submittedName>
        <fullName evidence="3">Uncharacterized protein</fullName>
    </submittedName>
</protein>
<keyword evidence="2" id="KW-0732">Signal</keyword>
<organism evidence="3 4">
    <name type="scientific">Periconia macrospinosa</name>
    <dbReference type="NCBI Taxonomy" id="97972"/>
    <lineage>
        <taxon>Eukaryota</taxon>
        <taxon>Fungi</taxon>
        <taxon>Dikarya</taxon>
        <taxon>Ascomycota</taxon>
        <taxon>Pezizomycotina</taxon>
        <taxon>Dothideomycetes</taxon>
        <taxon>Pleosporomycetidae</taxon>
        <taxon>Pleosporales</taxon>
        <taxon>Massarineae</taxon>
        <taxon>Periconiaceae</taxon>
        <taxon>Periconia</taxon>
    </lineage>
</organism>
<evidence type="ECO:0000256" key="2">
    <source>
        <dbReference type="SAM" id="SignalP"/>
    </source>
</evidence>
<accession>A0A2V1E5C5</accession>